<evidence type="ECO:0000313" key="1">
    <source>
        <dbReference type="EMBL" id="CAG9795108.1"/>
    </source>
</evidence>
<keyword evidence="2" id="KW-1185">Reference proteome</keyword>
<dbReference type="EMBL" id="OU893338">
    <property type="protein sequence ID" value="CAG9795108.1"/>
    <property type="molecule type" value="Genomic_DNA"/>
</dbReference>
<sequence>MTYGIETWSFTMGLIRRLKVTKRVTERAMLGISLRDRIRNQEIRKRTYVTDIAQRIAQLNWQWAGYIVGRTDGRWGRRVLEWRPRTERRSVGGPTIL</sequence>
<evidence type="ECO:0008006" key="3">
    <source>
        <dbReference type="Google" id="ProtNLM"/>
    </source>
</evidence>
<organism evidence="1 2">
    <name type="scientific">Diatraea saccharalis</name>
    <name type="common">sugarcane borer</name>
    <dbReference type="NCBI Taxonomy" id="40085"/>
    <lineage>
        <taxon>Eukaryota</taxon>
        <taxon>Metazoa</taxon>
        <taxon>Ecdysozoa</taxon>
        <taxon>Arthropoda</taxon>
        <taxon>Hexapoda</taxon>
        <taxon>Insecta</taxon>
        <taxon>Pterygota</taxon>
        <taxon>Neoptera</taxon>
        <taxon>Endopterygota</taxon>
        <taxon>Lepidoptera</taxon>
        <taxon>Glossata</taxon>
        <taxon>Ditrysia</taxon>
        <taxon>Pyraloidea</taxon>
        <taxon>Crambidae</taxon>
        <taxon>Crambinae</taxon>
        <taxon>Diatraea</taxon>
    </lineage>
</organism>
<dbReference type="Proteomes" id="UP001153714">
    <property type="component" value="Chromosome 7"/>
</dbReference>
<gene>
    <name evidence="1" type="ORF">DIATSA_LOCUS12414</name>
</gene>
<accession>A0A9N9RF65</accession>
<proteinExistence type="predicted"/>
<dbReference type="OrthoDB" id="407509at2759"/>
<name>A0A9N9RF65_9NEOP</name>
<dbReference type="AlphaFoldDB" id="A0A9N9RF65"/>
<protein>
    <recommendedName>
        <fullName evidence="3">Endonuclease-reverse transcriptase</fullName>
    </recommendedName>
</protein>
<reference evidence="1" key="2">
    <citation type="submission" date="2022-10" db="EMBL/GenBank/DDBJ databases">
        <authorList>
            <consortium name="ENA_rothamsted_submissions"/>
            <consortium name="culmorum"/>
            <person name="King R."/>
        </authorList>
    </citation>
    <scope>NUCLEOTIDE SEQUENCE</scope>
</reference>
<evidence type="ECO:0000313" key="2">
    <source>
        <dbReference type="Proteomes" id="UP001153714"/>
    </source>
</evidence>
<reference evidence="1" key="1">
    <citation type="submission" date="2021-12" db="EMBL/GenBank/DDBJ databases">
        <authorList>
            <person name="King R."/>
        </authorList>
    </citation>
    <scope>NUCLEOTIDE SEQUENCE</scope>
</reference>